<evidence type="ECO:0008006" key="4">
    <source>
        <dbReference type="Google" id="ProtNLM"/>
    </source>
</evidence>
<feature type="region of interest" description="Disordered" evidence="1">
    <location>
        <begin position="58"/>
        <end position="77"/>
    </location>
</feature>
<sequence length="77" mass="8514">MLLTLLSLTLAAQDAPAAAKPKMVCRSEVATGTRVNRKRICATKEQWDARRQEQIDSAVMDRANAERSRPCTGVPCR</sequence>
<comment type="caution">
    <text evidence="2">The sequence shown here is derived from an EMBL/GenBank/DDBJ whole genome shotgun (WGS) entry which is preliminary data.</text>
</comment>
<evidence type="ECO:0000256" key="1">
    <source>
        <dbReference type="SAM" id="MobiDB-lite"/>
    </source>
</evidence>
<accession>A0ABP7RKZ1</accession>
<dbReference type="Proteomes" id="UP001501310">
    <property type="component" value="Unassembled WGS sequence"/>
</dbReference>
<evidence type="ECO:0000313" key="3">
    <source>
        <dbReference type="Proteomes" id="UP001501310"/>
    </source>
</evidence>
<evidence type="ECO:0000313" key="2">
    <source>
        <dbReference type="EMBL" id="GAA3998897.1"/>
    </source>
</evidence>
<dbReference type="RefSeq" id="WP_344708667.1">
    <property type="nucleotide sequence ID" value="NZ_BAAAZD010000001.1"/>
</dbReference>
<organism evidence="2 3">
    <name type="scientific">Sphingomonas humi</name>
    <dbReference type="NCBI Taxonomy" id="335630"/>
    <lineage>
        <taxon>Bacteria</taxon>
        <taxon>Pseudomonadati</taxon>
        <taxon>Pseudomonadota</taxon>
        <taxon>Alphaproteobacteria</taxon>
        <taxon>Sphingomonadales</taxon>
        <taxon>Sphingomonadaceae</taxon>
        <taxon>Sphingomonas</taxon>
    </lineage>
</organism>
<gene>
    <name evidence="2" type="ORF">GCM10022211_05900</name>
</gene>
<proteinExistence type="predicted"/>
<dbReference type="EMBL" id="BAAAZD010000001">
    <property type="protein sequence ID" value="GAA3998897.1"/>
    <property type="molecule type" value="Genomic_DNA"/>
</dbReference>
<keyword evidence="3" id="KW-1185">Reference proteome</keyword>
<protein>
    <recommendedName>
        <fullName evidence="4">Secreted protein</fullName>
    </recommendedName>
</protein>
<name>A0ABP7RKZ1_9SPHN</name>
<reference evidence="3" key="1">
    <citation type="journal article" date="2019" name="Int. J. Syst. Evol. Microbiol.">
        <title>The Global Catalogue of Microorganisms (GCM) 10K type strain sequencing project: providing services to taxonomists for standard genome sequencing and annotation.</title>
        <authorList>
            <consortium name="The Broad Institute Genomics Platform"/>
            <consortium name="The Broad Institute Genome Sequencing Center for Infectious Disease"/>
            <person name="Wu L."/>
            <person name="Ma J."/>
        </authorList>
    </citation>
    <scope>NUCLEOTIDE SEQUENCE [LARGE SCALE GENOMIC DNA]</scope>
    <source>
        <strain evidence="3">JCM 16603</strain>
    </source>
</reference>